<dbReference type="PROSITE" id="PS50212">
    <property type="entry name" value="RASGEF_NTER"/>
    <property type="match status" value="1"/>
</dbReference>
<dbReference type="InterPro" id="IPR000651">
    <property type="entry name" value="Ras-like_Gua-exchang_fac_N"/>
</dbReference>
<dbReference type="PANTHER" id="PTHR23113">
    <property type="entry name" value="GUANINE NUCLEOTIDE EXCHANGE FACTOR"/>
    <property type="match status" value="1"/>
</dbReference>
<dbReference type="GO" id="GO:0005085">
    <property type="term" value="F:guanyl-nucleotide exchange factor activity"/>
    <property type="evidence" value="ECO:0007669"/>
    <property type="project" value="UniProtKB-KW"/>
</dbReference>
<feature type="domain" description="N-terminal Ras-GEF" evidence="4">
    <location>
        <begin position="1"/>
        <end position="122"/>
    </location>
</feature>
<dbReference type="PROSITE" id="PS50009">
    <property type="entry name" value="RASGEF_CAT"/>
    <property type="match status" value="1"/>
</dbReference>
<sequence length="384" mass="44797">MKKSVNGSIIAASKDKLFEKLFVGLLKKEVFINTYPLFSTRQEFMNYIIEWFTSEKLHKDPKELSEIRAHIMEILYLWLTMFPGDFRNDDIIKALQVLASTPIEAVEGHIKQFQKLLVDKLNPQISTEGINSPPSILPTHFQPKQFTIVDIHPTEIARQLTLASMKIFSLINPRDLLYWNSKAEEKKLRIMDFINNFNYLCQWAISFILVGINEKQRGFFITHVIYVMIEAFSIGNYHCAVALLACLDGVAISRLKKSWCFVEETQINSLENIRNQLSANGNWKIYRELVQQRQDPCLPYIGVYLQDIFFIEDGNPSTSGELFNFEKMTQFSNCLQEIMRFFYIKYDFKSVPEIQETINSIKVFELKETHRISLTVEPREESVL</sequence>
<accession>A0A6B2L6G7</accession>
<dbReference type="Pfam" id="PF00617">
    <property type="entry name" value="RasGEF"/>
    <property type="match status" value="1"/>
</dbReference>
<proteinExistence type="predicted"/>
<reference evidence="5" key="1">
    <citation type="journal article" date="2020" name="J. Eukaryot. Microbiol.">
        <title>De novo Sequencing, Assembly and Annotation of the Transcriptome for the Free-Living Testate Amoeba Arcella intermedia.</title>
        <authorList>
            <person name="Ribeiro G.M."/>
            <person name="Porfirio-Sousa A.L."/>
            <person name="Maurer-Alcala X.X."/>
            <person name="Katz L.A."/>
            <person name="Lahr D.J.G."/>
        </authorList>
    </citation>
    <scope>NUCLEOTIDE SEQUENCE</scope>
</reference>
<organism evidence="5">
    <name type="scientific">Arcella intermedia</name>
    <dbReference type="NCBI Taxonomy" id="1963864"/>
    <lineage>
        <taxon>Eukaryota</taxon>
        <taxon>Amoebozoa</taxon>
        <taxon>Tubulinea</taxon>
        <taxon>Elardia</taxon>
        <taxon>Arcellinida</taxon>
        <taxon>Sphaerothecina</taxon>
        <taxon>Arcellidae</taxon>
        <taxon>Arcella</taxon>
    </lineage>
</organism>
<dbReference type="EMBL" id="GIBP01003587">
    <property type="protein sequence ID" value="NDV32556.1"/>
    <property type="molecule type" value="Transcribed_RNA"/>
</dbReference>
<dbReference type="SUPFAM" id="SSF48366">
    <property type="entry name" value="Ras GEF"/>
    <property type="match status" value="1"/>
</dbReference>
<feature type="domain" description="Ras-GEF" evidence="3">
    <location>
        <begin position="152"/>
        <end position="379"/>
    </location>
</feature>
<evidence type="ECO:0000256" key="1">
    <source>
        <dbReference type="ARBA" id="ARBA00022658"/>
    </source>
</evidence>
<dbReference type="InterPro" id="IPR001895">
    <property type="entry name" value="RASGEF_cat_dom"/>
</dbReference>
<evidence type="ECO:0000259" key="3">
    <source>
        <dbReference type="PROSITE" id="PS50009"/>
    </source>
</evidence>
<keyword evidence="1 2" id="KW-0344">Guanine-nucleotide releasing factor</keyword>
<protein>
    <recommendedName>
        <fullName evidence="6">Ras-GEF domain-containing protein</fullName>
    </recommendedName>
</protein>
<dbReference type="PANTHER" id="PTHR23113:SF99">
    <property type="entry name" value="RASGEF DOMAIN-CONTAINING PROTEIN"/>
    <property type="match status" value="1"/>
</dbReference>
<evidence type="ECO:0000313" key="5">
    <source>
        <dbReference type="EMBL" id="NDV32556.1"/>
    </source>
</evidence>
<evidence type="ECO:0008006" key="6">
    <source>
        <dbReference type="Google" id="ProtNLM"/>
    </source>
</evidence>
<dbReference type="InterPro" id="IPR036964">
    <property type="entry name" value="RASGEF_cat_dom_sf"/>
</dbReference>
<evidence type="ECO:0000256" key="2">
    <source>
        <dbReference type="PROSITE-ProRule" id="PRU00168"/>
    </source>
</evidence>
<dbReference type="InterPro" id="IPR023578">
    <property type="entry name" value="Ras_GEF_dom_sf"/>
</dbReference>
<dbReference type="GO" id="GO:0007264">
    <property type="term" value="P:small GTPase-mediated signal transduction"/>
    <property type="evidence" value="ECO:0007669"/>
    <property type="project" value="InterPro"/>
</dbReference>
<dbReference type="InterPro" id="IPR008937">
    <property type="entry name" value="Ras-like_GEF"/>
</dbReference>
<dbReference type="Pfam" id="PF00618">
    <property type="entry name" value="RasGEF_N"/>
    <property type="match status" value="1"/>
</dbReference>
<name>A0A6B2L6G7_9EUKA</name>
<evidence type="ECO:0000259" key="4">
    <source>
        <dbReference type="PROSITE" id="PS50212"/>
    </source>
</evidence>
<dbReference type="AlphaFoldDB" id="A0A6B2L6G7"/>
<dbReference type="SMART" id="SM00147">
    <property type="entry name" value="RasGEF"/>
    <property type="match status" value="1"/>
</dbReference>
<dbReference type="Gene3D" id="1.20.870.10">
    <property type="entry name" value="Son of sevenless (SoS) protein Chain: S domain 1"/>
    <property type="match status" value="1"/>
</dbReference>
<dbReference type="Gene3D" id="1.10.840.10">
    <property type="entry name" value="Ras guanine-nucleotide exchange factors catalytic domain"/>
    <property type="match status" value="1"/>
</dbReference>